<dbReference type="InterPro" id="IPR016169">
    <property type="entry name" value="FAD-bd_PCMH_sub2"/>
</dbReference>
<dbReference type="Gene3D" id="3.30.465.10">
    <property type="match status" value="1"/>
</dbReference>
<evidence type="ECO:0000259" key="1">
    <source>
        <dbReference type="Pfam" id="PF08031"/>
    </source>
</evidence>
<dbReference type="GO" id="GO:0016491">
    <property type="term" value="F:oxidoreductase activity"/>
    <property type="evidence" value="ECO:0007669"/>
    <property type="project" value="InterPro"/>
</dbReference>
<feature type="domain" description="Berberine/berberine-like" evidence="1">
    <location>
        <begin position="11"/>
        <end position="46"/>
    </location>
</feature>
<reference evidence="2 3" key="1">
    <citation type="submission" date="2018-03" db="EMBL/GenBank/DDBJ databases">
        <title>Diversity of phytobeneficial traits revealed by whole-genome analysis of worldwide-isolated phenazine-producing Pseudomonas spp.</title>
        <authorList>
            <person name="Biessy A."/>
            <person name="Novinscak A."/>
            <person name="Blom J."/>
            <person name="Leger G."/>
            <person name="Thomashow L.S."/>
            <person name="Cazorla F.M."/>
            <person name="Josic D."/>
            <person name="Filion M."/>
        </authorList>
    </citation>
    <scope>NUCLEOTIDE SEQUENCE [LARGE SCALE GENOMIC DNA]</scope>
    <source>
        <strain evidence="2 3">30B</strain>
    </source>
</reference>
<dbReference type="AlphaFoldDB" id="A0A3G7U5N9"/>
<dbReference type="RefSeq" id="WP_124377376.1">
    <property type="nucleotide sequence ID" value="NZ_CP027754.1"/>
</dbReference>
<dbReference type="EMBL" id="CP027754">
    <property type="protein sequence ID" value="AZE54610.1"/>
    <property type="molecule type" value="Genomic_DNA"/>
</dbReference>
<dbReference type="GO" id="GO:0050660">
    <property type="term" value="F:flavin adenine dinucleotide binding"/>
    <property type="evidence" value="ECO:0007669"/>
    <property type="project" value="InterPro"/>
</dbReference>
<evidence type="ECO:0000313" key="3">
    <source>
        <dbReference type="Proteomes" id="UP000268696"/>
    </source>
</evidence>
<sequence>MLKIDGTADDSWLELYYGNSGLVEELIWLKNQVDPSNLFRHQMSIPLARNRNKN</sequence>
<dbReference type="Pfam" id="PF08031">
    <property type="entry name" value="BBE"/>
    <property type="match status" value="1"/>
</dbReference>
<accession>A0A3G7U5N9</accession>
<name>A0A3G7U5N9_9PSED</name>
<proteinExistence type="predicted"/>
<organism evidence="2 3">
    <name type="scientific">Pseudomonas synxantha</name>
    <dbReference type="NCBI Taxonomy" id="47883"/>
    <lineage>
        <taxon>Bacteria</taxon>
        <taxon>Pseudomonadati</taxon>
        <taxon>Pseudomonadota</taxon>
        <taxon>Gammaproteobacteria</taxon>
        <taxon>Pseudomonadales</taxon>
        <taxon>Pseudomonadaceae</taxon>
        <taxon>Pseudomonas</taxon>
    </lineage>
</organism>
<dbReference type="InterPro" id="IPR012951">
    <property type="entry name" value="BBE"/>
</dbReference>
<dbReference type="Proteomes" id="UP000268696">
    <property type="component" value="Chromosome"/>
</dbReference>
<gene>
    <name evidence="2" type="ORF">C4K03_2455</name>
</gene>
<protein>
    <recommendedName>
        <fullName evidence="1">Berberine/berberine-like domain-containing protein</fullName>
    </recommendedName>
</protein>
<evidence type="ECO:0000313" key="2">
    <source>
        <dbReference type="EMBL" id="AZE54610.1"/>
    </source>
</evidence>